<dbReference type="NCBIfam" id="NF007217">
    <property type="entry name" value="PRK09639.1-1"/>
    <property type="match status" value="1"/>
</dbReference>
<dbReference type="SUPFAM" id="SSF88659">
    <property type="entry name" value="Sigma3 and sigma4 domains of RNA polymerase sigma factors"/>
    <property type="match status" value="1"/>
</dbReference>
<dbReference type="GO" id="GO:0006950">
    <property type="term" value="P:response to stress"/>
    <property type="evidence" value="ECO:0007669"/>
    <property type="project" value="UniProtKB-ARBA"/>
</dbReference>
<dbReference type="InterPro" id="IPR036388">
    <property type="entry name" value="WH-like_DNA-bd_sf"/>
</dbReference>
<name>A0A974S1D4_PERPY</name>
<keyword evidence="4 6" id="KW-0238">DNA-binding</keyword>
<evidence type="ECO:0000256" key="5">
    <source>
        <dbReference type="ARBA" id="ARBA00023163"/>
    </source>
</evidence>
<proteinExistence type="inferred from homology"/>
<dbReference type="KEGG" id="ppsr:I6J18_21460"/>
<evidence type="ECO:0000256" key="6">
    <source>
        <dbReference type="RuleBase" id="RU000716"/>
    </source>
</evidence>
<dbReference type="GO" id="GO:0006352">
    <property type="term" value="P:DNA-templated transcription initiation"/>
    <property type="evidence" value="ECO:0007669"/>
    <property type="project" value="InterPro"/>
</dbReference>
<organism evidence="9 10">
    <name type="scientific">Peribacillus psychrosaccharolyticus</name>
    <name type="common">Bacillus psychrosaccharolyticus</name>
    <dbReference type="NCBI Taxonomy" id="1407"/>
    <lineage>
        <taxon>Bacteria</taxon>
        <taxon>Bacillati</taxon>
        <taxon>Bacillota</taxon>
        <taxon>Bacilli</taxon>
        <taxon>Bacillales</taxon>
        <taxon>Bacillaceae</taxon>
        <taxon>Peribacillus</taxon>
    </lineage>
</organism>
<dbReference type="SUPFAM" id="SSF88946">
    <property type="entry name" value="Sigma2 domain of RNA polymerase sigma factors"/>
    <property type="match status" value="1"/>
</dbReference>
<dbReference type="PANTHER" id="PTHR43133">
    <property type="entry name" value="RNA POLYMERASE ECF-TYPE SIGMA FACTO"/>
    <property type="match status" value="1"/>
</dbReference>
<feature type="domain" description="RNA polymerase sigma-70 region 2" evidence="7">
    <location>
        <begin position="8"/>
        <end position="74"/>
    </location>
</feature>
<dbReference type="InterPro" id="IPR013325">
    <property type="entry name" value="RNA_pol_sigma_r2"/>
</dbReference>
<dbReference type="Proteomes" id="UP000595254">
    <property type="component" value="Chromosome"/>
</dbReference>
<dbReference type="PANTHER" id="PTHR43133:SF60">
    <property type="entry name" value="RNA POLYMERASE SIGMA FACTOR SIGV"/>
    <property type="match status" value="1"/>
</dbReference>
<keyword evidence="10" id="KW-1185">Reference proteome</keyword>
<keyword evidence="2 6" id="KW-0805">Transcription regulation</keyword>
<evidence type="ECO:0000313" key="10">
    <source>
        <dbReference type="Proteomes" id="UP000595254"/>
    </source>
</evidence>
<evidence type="ECO:0000256" key="1">
    <source>
        <dbReference type="ARBA" id="ARBA00010641"/>
    </source>
</evidence>
<dbReference type="InterPro" id="IPR014284">
    <property type="entry name" value="RNA_pol_sigma-70_dom"/>
</dbReference>
<evidence type="ECO:0000313" key="9">
    <source>
        <dbReference type="EMBL" id="QQT00115.1"/>
    </source>
</evidence>
<evidence type="ECO:0000256" key="3">
    <source>
        <dbReference type="ARBA" id="ARBA00023082"/>
    </source>
</evidence>
<dbReference type="Pfam" id="PF08281">
    <property type="entry name" value="Sigma70_r4_2"/>
    <property type="match status" value="1"/>
</dbReference>
<protein>
    <recommendedName>
        <fullName evidence="6">RNA polymerase sigma factor</fullName>
    </recommendedName>
</protein>
<evidence type="ECO:0000256" key="2">
    <source>
        <dbReference type="ARBA" id="ARBA00023015"/>
    </source>
</evidence>
<reference evidence="9 10" key="1">
    <citation type="submission" date="2021-01" db="EMBL/GenBank/DDBJ databases">
        <title>FDA dAtabase for Regulatory Grade micrObial Sequences (FDA-ARGOS): Supporting development and validation of Infectious Disease Dx tests.</title>
        <authorList>
            <person name="Nelson B."/>
            <person name="Plummer A."/>
            <person name="Tallon L."/>
            <person name="Sadzewicz L."/>
            <person name="Zhao X."/>
            <person name="Boylan J."/>
            <person name="Ott S."/>
            <person name="Bowen H."/>
            <person name="Vavikolanu K."/>
            <person name="Mehta A."/>
            <person name="Aluvathingal J."/>
            <person name="Nadendla S."/>
            <person name="Myers T."/>
            <person name="Yan Y."/>
            <person name="Sichtig H."/>
        </authorList>
    </citation>
    <scope>NUCLEOTIDE SEQUENCE [LARGE SCALE GENOMIC DNA]</scope>
    <source>
        <strain evidence="9 10">FDAARGOS_1161</strain>
    </source>
</reference>
<dbReference type="NCBIfam" id="TIGR02937">
    <property type="entry name" value="sigma70-ECF"/>
    <property type="match status" value="1"/>
</dbReference>
<dbReference type="InterPro" id="IPR039425">
    <property type="entry name" value="RNA_pol_sigma-70-like"/>
</dbReference>
<keyword evidence="5 6" id="KW-0804">Transcription</keyword>
<dbReference type="NCBIfam" id="NF007220">
    <property type="entry name" value="PRK09639.1-5"/>
    <property type="match status" value="1"/>
</dbReference>
<evidence type="ECO:0000259" key="7">
    <source>
        <dbReference type="Pfam" id="PF04542"/>
    </source>
</evidence>
<keyword evidence="3 6" id="KW-0731">Sigma factor</keyword>
<dbReference type="AlphaFoldDB" id="A0A974S1D4"/>
<dbReference type="Pfam" id="PF04542">
    <property type="entry name" value="Sigma70_r2"/>
    <property type="match status" value="1"/>
</dbReference>
<dbReference type="PROSITE" id="PS01063">
    <property type="entry name" value="SIGMA70_ECF"/>
    <property type="match status" value="1"/>
</dbReference>
<dbReference type="Gene3D" id="1.10.10.10">
    <property type="entry name" value="Winged helix-like DNA-binding domain superfamily/Winged helix DNA-binding domain"/>
    <property type="match status" value="1"/>
</dbReference>
<dbReference type="EMBL" id="CP068053">
    <property type="protein sequence ID" value="QQT00115.1"/>
    <property type="molecule type" value="Genomic_DNA"/>
</dbReference>
<evidence type="ECO:0000259" key="8">
    <source>
        <dbReference type="Pfam" id="PF08281"/>
    </source>
</evidence>
<accession>A0A974S1D4</accession>
<feature type="domain" description="RNA polymerase sigma factor 70 region 4 type 2" evidence="8">
    <location>
        <begin position="121"/>
        <end position="161"/>
    </location>
</feature>
<dbReference type="CDD" id="cd06171">
    <property type="entry name" value="Sigma70_r4"/>
    <property type="match status" value="1"/>
</dbReference>
<dbReference type="RefSeq" id="WP_040374476.1">
    <property type="nucleotide sequence ID" value="NZ_CP068053.1"/>
</dbReference>
<dbReference type="Gene3D" id="1.10.1740.10">
    <property type="match status" value="1"/>
</dbReference>
<gene>
    <name evidence="9" type="primary">sigX</name>
    <name evidence="9" type="ORF">I6J18_21460</name>
</gene>
<sequence length="182" mass="21573">MDSVFQELYEKYHKDLYQFLFYMVKKHEVAEDIVQEVYIRVLKSYDRFEGKSSEKTWLYSIARNAAIDYFRKEKGWKQRLLENFDLDKQPVKDVQPLPEEIAIQNAEVQGIYQSLHSCTLDQRSVIILRYIQGLSIMETAAVLDWTESKVKTTQHRALKAIKKKMEEKGREEGNSIEKIPME</sequence>
<dbReference type="InterPro" id="IPR007627">
    <property type="entry name" value="RNA_pol_sigma70_r2"/>
</dbReference>
<comment type="similarity">
    <text evidence="1 6">Belongs to the sigma-70 factor family. ECF subfamily.</text>
</comment>
<dbReference type="InterPro" id="IPR013324">
    <property type="entry name" value="RNA_pol_sigma_r3/r4-like"/>
</dbReference>
<evidence type="ECO:0000256" key="4">
    <source>
        <dbReference type="ARBA" id="ARBA00023125"/>
    </source>
</evidence>
<dbReference type="InterPro" id="IPR000838">
    <property type="entry name" value="RNA_pol_sigma70_ECF_CS"/>
</dbReference>
<dbReference type="GO" id="GO:0003677">
    <property type="term" value="F:DNA binding"/>
    <property type="evidence" value="ECO:0007669"/>
    <property type="project" value="UniProtKB-KW"/>
</dbReference>
<dbReference type="InterPro" id="IPR013249">
    <property type="entry name" value="RNA_pol_sigma70_r4_t2"/>
</dbReference>
<dbReference type="GO" id="GO:0016987">
    <property type="term" value="F:sigma factor activity"/>
    <property type="evidence" value="ECO:0007669"/>
    <property type="project" value="UniProtKB-KW"/>
</dbReference>